<protein>
    <submittedName>
        <fullName evidence="3">CHAT domain-containing protein</fullName>
    </submittedName>
</protein>
<name>A0A8J7I7Y9_9NOST</name>
<dbReference type="InterPro" id="IPR027417">
    <property type="entry name" value="P-loop_NTPase"/>
</dbReference>
<evidence type="ECO:0000259" key="1">
    <source>
        <dbReference type="Pfam" id="PF12770"/>
    </source>
</evidence>
<feature type="domain" description="CHAT" evidence="1">
    <location>
        <begin position="36"/>
        <end position="167"/>
    </location>
</feature>
<accession>A0A8J7I7Y9</accession>
<evidence type="ECO:0000313" key="4">
    <source>
        <dbReference type="Proteomes" id="UP000662314"/>
    </source>
</evidence>
<dbReference type="PANTHER" id="PTHR34301">
    <property type="entry name" value="DNA-BINDING PROTEIN-RELATED"/>
    <property type="match status" value="1"/>
</dbReference>
<feature type="domain" description="Novel STAND NTPase 1" evidence="2">
    <location>
        <begin position="217"/>
        <end position="425"/>
    </location>
</feature>
<evidence type="ECO:0000259" key="2">
    <source>
        <dbReference type="Pfam" id="PF20703"/>
    </source>
</evidence>
<dbReference type="Pfam" id="PF20703">
    <property type="entry name" value="nSTAND1"/>
    <property type="match status" value="1"/>
</dbReference>
<keyword evidence="4" id="KW-1185">Reference proteome</keyword>
<dbReference type="AlphaFoldDB" id="A0A8J7I7Y9"/>
<dbReference type="SUPFAM" id="SSF52540">
    <property type="entry name" value="P-loop containing nucleoside triphosphate hydrolases"/>
    <property type="match status" value="1"/>
</dbReference>
<dbReference type="Proteomes" id="UP000662314">
    <property type="component" value="Unassembled WGS sequence"/>
</dbReference>
<dbReference type="InterPro" id="IPR049052">
    <property type="entry name" value="nSTAND1"/>
</dbReference>
<dbReference type="EMBL" id="JAECZA010000214">
    <property type="protein sequence ID" value="MBH8575883.1"/>
    <property type="molecule type" value="Genomic_DNA"/>
</dbReference>
<evidence type="ECO:0000313" key="3">
    <source>
        <dbReference type="EMBL" id="MBH8575883.1"/>
    </source>
</evidence>
<dbReference type="RefSeq" id="WP_214434637.1">
    <property type="nucleotide sequence ID" value="NZ_CAWPUQ010000139.1"/>
</dbReference>
<proteinExistence type="predicted"/>
<dbReference type="Gene3D" id="3.40.50.300">
    <property type="entry name" value="P-loop containing nucleotide triphosphate hydrolases"/>
    <property type="match status" value="1"/>
</dbReference>
<dbReference type="PANTHER" id="PTHR34301:SF8">
    <property type="entry name" value="ATPASE DOMAIN-CONTAINING PROTEIN"/>
    <property type="match status" value="1"/>
</dbReference>
<sequence>MSNNTRVKTILILTANPVDTARLLLDKEIRGINEGLQRGKEREQFKLEQVRGVQLKDFPNEISHHQPYIVHFCGHGVGEDGIVLEDDNGQMTLVQADVLADMFEVFASKGVECVVLNACYSEVQAQAISQHINYVIGMNKAVGDETAIKFAVNFYSSLANGYTLEEAYNLTCLINKDSRKYQTSIIKKDSSTTFKTEVIIQTLLKKENPFGLRGRITDPTRFFNREELIRRIFEELSKGSNLSLVGETQIGKSSILSMICQWGTERLQLPSEAFIYIDMQIIHNELEFFEALCEELKIDNCRGYKLARNLRDKHHILCIDEIEKMTCKENFTWNLRSELRGLAGDSDAPLSLVIASRSPLKDLFDDCSNETSPLAGICNQLDVKPFSLETVRKLIQHNLQGTGVVFMESQIQDLFTHSKGHPQRLQEAAAELFRHLTQS</sequence>
<dbReference type="InterPro" id="IPR024983">
    <property type="entry name" value="CHAT_dom"/>
</dbReference>
<reference evidence="3 4" key="1">
    <citation type="journal article" date="2021" name="Int. J. Syst. Evol. Microbiol.">
        <title>Amazonocrinis nigriterrae gen. nov., sp. nov., Atlanticothrix silvestris gen. nov., sp. nov. and Dendronalium phyllosphericum gen. nov., sp. nov., nostocacean cyanobacteria from Brazilian environments.</title>
        <authorList>
            <person name="Alvarenga D.O."/>
            <person name="Andreote A.P.D."/>
            <person name="Branco L.H.Z."/>
            <person name="Delbaje E."/>
            <person name="Cruz R.B."/>
            <person name="Varani A.M."/>
            <person name="Fiore M.F."/>
        </authorList>
    </citation>
    <scope>NUCLEOTIDE SEQUENCE [LARGE SCALE GENOMIC DNA]</scope>
    <source>
        <strain evidence="3 4">CENA369</strain>
    </source>
</reference>
<organism evidence="3 4">
    <name type="scientific">Dendronalium phyllosphericum CENA369</name>
    <dbReference type="NCBI Taxonomy" id="1725256"/>
    <lineage>
        <taxon>Bacteria</taxon>
        <taxon>Bacillati</taxon>
        <taxon>Cyanobacteriota</taxon>
        <taxon>Cyanophyceae</taxon>
        <taxon>Nostocales</taxon>
        <taxon>Nostocaceae</taxon>
        <taxon>Dendronalium</taxon>
        <taxon>Dendronalium phyllosphericum</taxon>
    </lineage>
</organism>
<gene>
    <name evidence="3" type="ORF">I8752_23360</name>
</gene>
<dbReference type="Pfam" id="PF12770">
    <property type="entry name" value="CHAT"/>
    <property type="match status" value="1"/>
</dbReference>
<comment type="caution">
    <text evidence="3">The sequence shown here is derived from an EMBL/GenBank/DDBJ whole genome shotgun (WGS) entry which is preliminary data.</text>
</comment>